<dbReference type="OrthoDB" id="1055148at2759"/>
<evidence type="ECO:0000256" key="2">
    <source>
        <dbReference type="ARBA" id="ARBA00010617"/>
    </source>
</evidence>
<dbReference type="InterPro" id="IPR036396">
    <property type="entry name" value="Cyt_P450_sf"/>
</dbReference>
<dbReference type="Proteomes" id="UP000054279">
    <property type="component" value="Unassembled WGS sequence"/>
</dbReference>
<protein>
    <recommendedName>
        <fullName evidence="10">Cytochrome P450</fullName>
    </recommendedName>
</protein>
<evidence type="ECO:0000313" key="8">
    <source>
        <dbReference type="EMBL" id="KIJ35223.1"/>
    </source>
</evidence>
<evidence type="ECO:0000313" key="9">
    <source>
        <dbReference type="Proteomes" id="UP000054279"/>
    </source>
</evidence>
<keyword evidence="6" id="KW-0408">Iron</keyword>
<gene>
    <name evidence="8" type="ORF">M422DRAFT_181104</name>
</gene>
<keyword evidence="4" id="KW-0479">Metal-binding</keyword>
<keyword evidence="3" id="KW-0349">Heme</keyword>
<keyword evidence="7" id="KW-0503">Monooxygenase</keyword>
<dbReference type="GO" id="GO:0005506">
    <property type="term" value="F:iron ion binding"/>
    <property type="evidence" value="ECO:0007669"/>
    <property type="project" value="InterPro"/>
</dbReference>
<dbReference type="HOGENOM" id="CLU_001570_21_4_1"/>
<evidence type="ECO:0000256" key="6">
    <source>
        <dbReference type="ARBA" id="ARBA00023004"/>
    </source>
</evidence>
<dbReference type="Gene3D" id="1.10.630.10">
    <property type="entry name" value="Cytochrome P450"/>
    <property type="match status" value="1"/>
</dbReference>
<dbReference type="PANTHER" id="PTHR46300">
    <property type="entry name" value="P450, PUTATIVE (EUROFUNG)-RELATED-RELATED"/>
    <property type="match status" value="1"/>
</dbReference>
<evidence type="ECO:0000256" key="4">
    <source>
        <dbReference type="ARBA" id="ARBA00022723"/>
    </source>
</evidence>
<dbReference type="AlphaFoldDB" id="A0A0C9TXM3"/>
<comment type="similarity">
    <text evidence="2">Belongs to the cytochrome P450 family.</text>
</comment>
<evidence type="ECO:0000256" key="3">
    <source>
        <dbReference type="ARBA" id="ARBA00022617"/>
    </source>
</evidence>
<dbReference type="EMBL" id="KN837191">
    <property type="protein sequence ID" value="KIJ35223.1"/>
    <property type="molecule type" value="Genomic_DNA"/>
</dbReference>
<evidence type="ECO:0000256" key="7">
    <source>
        <dbReference type="ARBA" id="ARBA00023033"/>
    </source>
</evidence>
<dbReference type="InterPro" id="IPR050364">
    <property type="entry name" value="Cytochrome_P450_fung"/>
</dbReference>
<keyword evidence="5" id="KW-0560">Oxidoreductase</keyword>
<reference evidence="8 9" key="1">
    <citation type="submission" date="2014-06" db="EMBL/GenBank/DDBJ databases">
        <title>Evolutionary Origins and Diversification of the Mycorrhizal Mutualists.</title>
        <authorList>
            <consortium name="DOE Joint Genome Institute"/>
            <consortium name="Mycorrhizal Genomics Consortium"/>
            <person name="Kohler A."/>
            <person name="Kuo A."/>
            <person name="Nagy L.G."/>
            <person name="Floudas D."/>
            <person name="Copeland A."/>
            <person name="Barry K.W."/>
            <person name="Cichocki N."/>
            <person name="Veneault-Fourrey C."/>
            <person name="LaButti K."/>
            <person name="Lindquist E.A."/>
            <person name="Lipzen A."/>
            <person name="Lundell T."/>
            <person name="Morin E."/>
            <person name="Murat C."/>
            <person name="Riley R."/>
            <person name="Ohm R."/>
            <person name="Sun H."/>
            <person name="Tunlid A."/>
            <person name="Henrissat B."/>
            <person name="Grigoriev I.V."/>
            <person name="Hibbett D.S."/>
            <person name="Martin F."/>
        </authorList>
    </citation>
    <scope>NUCLEOTIDE SEQUENCE [LARGE SCALE GENOMIC DNA]</scope>
    <source>
        <strain evidence="8 9">SS14</strain>
    </source>
</reference>
<comment type="cofactor">
    <cofactor evidence="1">
        <name>heme</name>
        <dbReference type="ChEBI" id="CHEBI:30413"/>
    </cofactor>
</comment>
<dbReference type="GO" id="GO:0004497">
    <property type="term" value="F:monooxygenase activity"/>
    <property type="evidence" value="ECO:0007669"/>
    <property type="project" value="UniProtKB-KW"/>
</dbReference>
<dbReference type="InterPro" id="IPR001128">
    <property type="entry name" value="Cyt_P450"/>
</dbReference>
<dbReference type="PANTHER" id="PTHR46300:SF5">
    <property type="entry name" value="CYTOCHROME P450"/>
    <property type="match status" value="1"/>
</dbReference>
<evidence type="ECO:0000256" key="1">
    <source>
        <dbReference type="ARBA" id="ARBA00001971"/>
    </source>
</evidence>
<dbReference type="GO" id="GO:0020037">
    <property type="term" value="F:heme binding"/>
    <property type="evidence" value="ECO:0007669"/>
    <property type="project" value="InterPro"/>
</dbReference>
<organism evidence="8 9">
    <name type="scientific">Sphaerobolus stellatus (strain SS14)</name>
    <dbReference type="NCBI Taxonomy" id="990650"/>
    <lineage>
        <taxon>Eukaryota</taxon>
        <taxon>Fungi</taxon>
        <taxon>Dikarya</taxon>
        <taxon>Basidiomycota</taxon>
        <taxon>Agaricomycotina</taxon>
        <taxon>Agaricomycetes</taxon>
        <taxon>Phallomycetidae</taxon>
        <taxon>Geastrales</taxon>
        <taxon>Sphaerobolaceae</taxon>
        <taxon>Sphaerobolus</taxon>
    </lineage>
</organism>
<evidence type="ECO:0008006" key="10">
    <source>
        <dbReference type="Google" id="ProtNLM"/>
    </source>
</evidence>
<dbReference type="SUPFAM" id="SSF48264">
    <property type="entry name" value="Cytochrome P450"/>
    <property type="match status" value="1"/>
</dbReference>
<feature type="non-terminal residue" evidence="8">
    <location>
        <position position="1"/>
    </location>
</feature>
<accession>A0A0C9TXM3</accession>
<proteinExistence type="inferred from homology"/>
<dbReference type="GO" id="GO:0016705">
    <property type="term" value="F:oxidoreductase activity, acting on paired donors, with incorporation or reduction of molecular oxygen"/>
    <property type="evidence" value="ECO:0007669"/>
    <property type="project" value="InterPro"/>
</dbReference>
<keyword evidence="9" id="KW-1185">Reference proteome</keyword>
<sequence length="81" mass="9835">LPPGPPRRPIIGNAFQMPRYREWEMYHKWAKEYGEWKILYLDAFGMPIVLLNSRRMTYELFEKRSSIYSDRKTMPMTDGFE</sequence>
<name>A0A0C9TXM3_SPHS4</name>
<evidence type="ECO:0000256" key="5">
    <source>
        <dbReference type="ARBA" id="ARBA00023002"/>
    </source>
</evidence>
<dbReference type="Pfam" id="PF00067">
    <property type="entry name" value="p450"/>
    <property type="match status" value="1"/>
</dbReference>